<dbReference type="Pfam" id="PF25534">
    <property type="entry name" value="DUF7918"/>
    <property type="match status" value="1"/>
</dbReference>
<evidence type="ECO:0000256" key="2">
    <source>
        <dbReference type="SAM" id="MobiDB-lite"/>
    </source>
</evidence>
<feature type="domain" description="DUF7918" evidence="3">
    <location>
        <begin position="9"/>
        <end position="212"/>
    </location>
</feature>
<gene>
    <name evidence="4" type="ORF">PAXINDRAFT_173341</name>
</gene>
<evidence type="ECO:0000256" key="1">
    <source>
        <dbReference type="SAM" id="Coils"/>
    </source>
</evidence>
<dbReference type="InterPro" id="IPR057678">
    <property type="entry name" value="DUF7918"/>
</dbReference>
<accession>A0A0C9SND0</accession>
<keyword evidence="1" id="KW-0175">Coiled coil</keyword>
<dbReference type="Proteomes" id="UP000053647">
    <property type="component" value="Unassembled WGS sequence"/>
</dbReference>
<dbReference type="OrthoDB" id="3364132at2759"/>
<evidence type="ECO:0000313" key="4">
    <source>
        <dbReference type="EMBL" id="KIJ07709.1"/>
    </source>
</evidence>
<dbReference type="EMBL" id="KN819807">
    <property type="protein sequence ID" value="KIJ07709.1"/>
    <property type="molecule type" value="Genomic_DNA"/>
</dbReference>
<dbReference type="PANTHER" id="PTHR36223:SF1">
    <property type="entry name" value="TRANSCRIPTION ELONGATION FACTOR EAF N-TERMINAL DOMAIN-CONTAINING PROTEIN"/>
    <property type="match status" value="1"/>
</dbReference>
<proteinExistence type="predicted"/>
<reference evidence="5" key="2">
    <citation type="submission" date="2015-01" db="EMBL/GenBank/DDBJ databases">
        <title>Evolutionary Origins and Diversification of the Mycorrhizal Mutualists.</title>
        <authorList>
            <consortium name="DOE Joint Genome Institute"/>
            <consortium name="Mycorrhizal Genomics Consortium"/>
            <person name="Kohler A."/>
            <person name="Kuo A."/>
            <person name="Nagy L.G."/>
            <person name="Floudas D."/>
            <person name="Copeland A."/>
            <person name="Barry K.W."/>
            <person name="Cichocki N."/>
            <person name="Veneault-Fourrey C."/>
            <person name="LaButti K."/>
            <person name="Lindquist E.A."/>
            <person name="Lipzen A."/>
            <person name="Lundell T."/>
            <person name="Morin E."/>
            <person name="Murat C."/>
            <person name="Riley R."/>
            <person name="Ohm R."/>
            <person name="Sun H."/>
            <person name="Tunlid A."/>
            <person name="Henrissat B."/>
            <person name="Grigoriev I.V."/>
            <person name="Hibbett D.S."/>
            <person name="Martin F."/>
        </authorList>
    </citation>
    <scope>NUCLEOTIDE SEQUENCE [LARGE SCALE GENOMIC DNA]</scope>
    <source>
        <strain evidence="5">ATCC 200175</strain>
    </source>
</reference>
<feature type="coiled-coil region" evidence="1">
    <location>
        <begin position="235"/>
        <end position="262"/>
    </location>
</feature>
<dbReference type="HOGENOM" id="CLU_060356_0_1_1"/>
<feature type="region of interest" description="Disordered" evidence="2">
    <location>
        <begin position="213"/>
        <end position="234"/>
    </location>
</feature>
<dbReference type="PANTHER" id="PTHR36223">
    <property type="entry name" value="BETA-LACTAMASE-TYPE TRANSPEPTIDASE FOLD DOMAIN CONTAINING PROTEIN"/>
    <property type="match status" value="1"/>
</dbReference>
<reference evidence="4 5" key="1">
    <citation type="submission" date="2014-06" db="EMBL/GenBank/DDBJ databases">
        <authorList>
            <consortium name="DOE Joint Genome Institute"/>
            <person name="Kuo A."/>
            <person name="Kohler A."/>
            <person name="Nagy L.G."/>
            <person name="Floudas D."/>
            <person name="Copeland A."/>
            <person name="Barry K.W."/>
            <person name="Cichocki N."/>
            <person name="Veneault-Fourrey C."/>
            <person name="LaButti K."/>
            <person name="Lindquist E.A."/>
            <person name="Lipzen A."/>
            <person name="Lundell T."/>
            <person name="Morin E."/>
            <person name="Murat C."/>
            <person name="Sun H."/>
            <person name="Tunlid A."/>
            <person name="Henrissat B."/>
            <person name="Grigoriev I.V."/>
            <person name="Hibbett D.S."/>
            <person name="Martin F."/>
            <person name="Nordberg H.P."/>
            <person name="Cantor M.N."/>
            <person name="Hua S.X."/>
        </authorList>
    </citation>
    <scope>NUCLEOTIDE SEQUENCE [LARGE SCALE GENOMIC DNA]</scope>
    <source>
        <strain evidence="4 5">ATCC 200175</strain>
    </source>
</reference>
<protein>
    <recommendedName>
        <fullName evidence="3">DUF7918 domain-containing protein</fullName>
    </recommendedName>
</protein>
<organism evidence="4 5">
    <name type="scientific">Paxillus involutus ATCC 200175</name>
    <dbReference type="NCBI Taxonomy" id="664439"/>
    <lineage>
        <taxon>Eukaryota</taxon>
        <taxon>Fungi</taxon>
        <taxon>Dikarya</taxon>
        <taxon>Basidiomycota</taxon>
        <taxon>Agaricomycotina</taxon>
        <taxon>Agaricomycetes</taxon>
        <taxon>Agaricomycetidae</taxon>
        <taxon>Boletales</taxon>
        <taxon>Paxilineae</taxon>
        <taxon>Paxillaceae</taxon>
        <taxon>Paxillus</taxon>
    </lineage>
</organism>
<keyword evidence="5" id="KW-1185">Reference proteome</keyword>
<sequence length="280" mass="30754">MLEYNTFRAGIRVDGDFLNVYDVEISPEENKVTCWIASEAGKNFSIVWQDRDLSRNYNISGEVKVDGTFAGGMLFQPILAGQANCQSSSLAELKYINASPTTARPLAFSKLQLTDEDQYLKSAPPELGEICITMRPVAVMGPSAPQVIGPSLNTKVHERAKKAFSHCISFGDEITMAPQHVVRVHPLTQKPSVTFVFKYRALDRLIADGIAPAPPSLKRAAPHDESADDEPRDAQADAMHEIALLKEKVKKLEARLVTSRKASGKRVKVEGDDVIDLTCS</sequence>
<dbReference type="AlphaFoldDB" id="A0A0C9SND0"/>
<name>A0A0C9SND0_PAXIN</name>
<evidence type="ECO:0000313" key="5">
    <source>
        <dbReference type="Proteomes" id="UP000053647"/>
    </source>
</evidence>
<evidence type="ECO:0000259" key="3">
    <source>
        <dbReference type="Pfam" id="PF25534"/>
    </source>
</evidence>